<dbReference type="AlphaFoldDB" id="V4BA37"/>
<dbReference type="HOGENOM" id="CLU_048294_0_0_1"/>
<dbReference type="SUPFAM" id="SSF158457">
    <property type="entry name" value="Orange domain-like"/>
    <property type="match status" value="1"/>
</dbReference>
<keyword evidence="2" id="KW-0217">Developmental protein</keyword>
<dbReference type="GO" id="GO:0003677">
    <property type="term" value="F:DNA binding"/>
    <property type="evidence" value="ECO:0007669"/>
    <property type="project" value="UniProtKB-KW"/>
</dbReference>
<accession>V4BA37</accession>
<proteinExistence type="inferred from homology"/>
<evidence type="ECO:0000313" key="13">
    <source>
        <dbReference type="EMBL" id="ESP02667.1"/>
    </source>
</evidence>
<dbReference type="GO" id="GO:0005634">
    <property type="term" value="C:nucleus"/>
    <property type="evidence" value="ECO:0007669"/>
    <property type="project" value="UniProtKB-SubCell"/>
</dbReference>
<evidence type="ECO:0000256" key="6">
    <source>
        <dbReference type="ARBA" id="ARBA00023125"/>
    </source>
</evidence>
<feature type="region of interest" description="Disordered" evidence="10">
    <location>
        <begin position="208"/>
        <end position="227"/>
    </location>
</feature>
<dbReference type="GO" id="GO:0007219">
    <property type="term" value="P:Notch signaling pathway"/>
    <property type="evidence" value="ECO:0007669"/>
    <property type="project" value="UniProtKB-KW"/>
</dbReference>
<evidence type="ECO:0000313" key="14">
    <source>
        <dbReference type="Proteomes" id="UP000030746"/>
    </source>
</evidence>
<comment type="similarity">
    <text evidence="9">Belongs to the HEY family.</text>
</comment>
<keyword evidence="7" id="KW-0804">Transcription</keyword>
<feature type="region of interest" description="Disordered" evidence="10">
    <location>
        <begin position="1"/>
        <end position="39"/>
    </location>
</feature>
<dbReference type="OMA" id="YNFPDPH"/>
<dbReference type="PANTHER" id="PTHR10985">
    <property type="entry name" value="BASIC HELIX-LOOP-HELIX TRANSCRIPTION FACTOR, HES-RELATED"/>
    <property type="match status" value="1"/>
</dbReference>
<evidence type="ECO:0000256" key="10">
    <source>
        <dbReference type="SAM" id="MobiDB-lite"/>
    </source>
</evidence>
<dbReference type="Pfam" id="PF07527">
    <property type="entry name" value="Hairy_orange"/>
    <property type="match status" value="1"/>
</dbReference>
<comment type="subcellular location">
    <subcellularLocation>
        <location evidence="1">Nucleus</location>
    </subcellularLocation>
</comment>
<dbReference type="OrthoDB" id="6371181at2759"/>
<dbReference type="EMBL" id="KB200149">
    <property type="protein sequence ID" value="ESP02667.1"/>
    <property type="molecule type" value="Genomic_DNA"/>
</dbReference>
<dbReference type="Pfam" id="PF00010">
    <property type="entry name" value="HLH"/>
    <property type="match status" value="1"/>
</dbReference>
<feature type="compositionally biased region" description="Acidic residues" evidence="10">
    <location>
        <begin position="8"/>
        <end position="18"/>
    </location>
</feature>
<dbReference type="GO" id="GO:0006355">
    <property type="term" value="P:regulation of DNA-templated transcription"/>
    <property type="evidence" value="ECO:0007669"/>
    <property type="project" value="InterPro"/>
</dbReference>
<dbReference type="STRING" id="225164.V4BA37"/>
<dbReference type="InterPro" id="IPR011598">
    <property type="entry name" value="bHLH_dom"/>
</dbReference>
<evidence type="ECO:0008006" key="15">
    <source>
        <dbReference type="Google" id="ProtNLM"/>
    </source>
</evidence>
<dbReference type="CTD" id="20241934"/>
<protein>
    <recommendedName>
        <fullName evidence="15">Hairy/enhancer-of-split related with YRPW motif protein</fullName>
    </recommendedName>
</protein>
<dbReference type="Proteomes" id="UP000030746">
    <property type="component" value="Unassembled WGS sequence"/>
</dbReference>
<dbReference type="RefSeq" id="XP_009046688.1">
    <property type="nucleotide sequence ID" value="XM_009048440.1"/>
</dbReference>
<dbReference type="GeneID" id="20241934"/>
<evidence type="ECO:0000256" key="3">
    <source>
        <dbReference type="ARBA" id="ARBA00022491"/>
    </source>
</evidence>
<keyword evidence="3" id="KW-0678">Repressor</keyword>
<feature type="domain" description="Orange" evidence="12">
    <location>
        <begin position="113"/>
        <end position="145"/>
    </location>
</feature>
<dbReference type="SUPFAM" id="SSF47459">
    <property type="entry name" value="HLH, helix-loop-helix DNA-binding domain"/>
    <property type="match status" value="1"/>
</dbReference>
<reference evidence="13 14" key="1">
    <citation type="journal article" date="2013" name="Nature">
        <title>Insights into bilaterian evolution from three spiralian genomes.</title>
        <authorList>
            <person name="Simakov O."/>
            <person name="Marletaz F."/>
            <person name="Cho S.J."/>
            <person name="Edsinger-Gonzales E."/>
            <person name="Havlak P."/>
            <person name="Hellsten U."/>
            <person name="Kuo D.H."/>
            <person name="Larsson T."/>
            <person name="Lv J."/>
            <person name="Arendt D."/>
            <person name="Savage R."/>
            <person name="Osoegawa K."/>
            <person name="de Jong P."/>
            <person name="Grimwood J."/>
            <person name="Chapman J.A."/>
            <person name="Shapiro H."/>
            <person name="Aerts A."/>
            <person name="Otillar R.P."/>
            <person name="Terry A.Y."/>
            <person name="Boore J.L."/>
            <person name="Grigoriev I.V."/>
            <person name="Lindberg D.R."/>
            <person name="Seaver E.C."/>
            <person name="Weisblat D.A."/>
            <person name="Putnam N.H."/>
            <person name="Rokhsar D.S."/>
        </authorList>
    </citation>
    <scope>NUCLEOTIDE SEQUENCE [LARGE SCALE GENOMIC DNA]</scope>
</reference>
<dbReference type="Gene3D" id="4.10.280.10">
    <property type="entry name" value="Helix-loop-helix DNA-binding domain"/>
    <property type="match status" value="1"/>
</dbReference>
<dbReference type="KEGG" id="lgi:LOTGIDRAFT_171867"/>
<keyword evidence="8" id="KW-0539">Nucleus</keyword>
<evidence type="ECO:0000256" key="7">
    <source>
        <dbReference type="ARBA" id="ARBA00023163"/>
    </source>
</evidence>
<dbReference type="InterPro" id="IPR036638">
    <property type="entry name" value="HLH_DNA-bd_sf"/>
</dbReference>
<dbReference type="PROSITE" id="PS51054">
    <property type="entry name" value="ORANGE"/>
    <property type="match status" value="1"/>
</dbReference>
<keyword evidence="4" id="KW-0914">Notch signaling pathway</keyword>
<dbReference type="GO" id="GO:0046983">
    <property type="term" value="F:protein dimerization activity"/>
    <property type="evidence" value="ECO:0007669"/>
    <property type="project" value="InterPro"/>
</dbReference>
<evidence type="ECO:0000256" key="4">
    <source>
        <dbReference type="ARBA" id="ARBA00022976"/>
    </source>
</evidence>
<evidence type="ECO:0000256" key="5">
    <source>
        <dbReference type="ARBA" id="ARBA00023015"/>
    </source>
</evidence>
<dbReference type="SMART" id="SM00511">
    <property type="entry name" value="ORANGE"/>
    <property type="match status" value="1"/>
</dbReference>
<dbReference type="Gene3D" id="6.10.250.980">
    <property type="match status" value="1"/>
</dbReference>
<evidence type="ECO:0000256" key="2">
    <source>
        <dbReference type="ARBA" id="ARBA00022473"/>
    </source>
</evidence>
<dbReference type="SMART" id="SM00353">
    <property type="entry name" value="HLH"/>
    <property type="match status" value="1"/>
</dbReference>
<evidence type="ECO:0000256" key="9">
    <source>
        <dbReference type="ARBA" id="ARBA00038262"/>
    </source>
</evidence>
<dbReference type="PROSITE" id="PS50888">
    <property type="entry name" value="BHLH"/>
    <property type="match status" value="1"/>
</dbReference>
<feature type="domain" description="BHLH" evidence="11">
    <location>
        <begin position="35"/>
        <end position="90"/>
    </location>
</feature>
<keyword evidence="6" id="KW-0238">DNA-binding</keyword>
<keyword evidence="14" id="KW-1185">Reference proteome</keyword>
<evidence type="ECO:0000256" key="1">
    <source>
        <dbReference type="ARBA" id="ARBA00004123"/>
    </source>
</evidence>
<keyword evidence="5" id="KW-0805">Transcription regulation</keyword>
<gene>
    <name evidence="13" type="ORF">LOTGIDRAFT_171867</name>
</gene>
<evidence type="ECO:0000256" key="8">
    <source>
        <dbReference type="ARBA" id="ARBA00023242"/>
    </source>
</evidence>
<dbReference type="InterPro" id="IPR003650">
    <property type="entry name" value="Orange_dom"/>
</dbReference>
<dbReference type="FunFam" id="4.10.280.10:FF:000012">
    <property type="entry name" value="hairy/enhancer-of-split related with YRPW motif protein 1"/>
    <property type="match status" value="1"/>
</dbReference>
<sequence>MKRSFSDVDSDGDDVFDDDSLKAGSPSSQSCQVTDRKKRRGIIEKRRRDRINSSLTELRRLVPSAFEKQGSAKLEKAEILQMAVDHLKMLHQKGINSYNFDPHTLATDYRTVGYRECAAEVARYLVAVEGLDIQDPLRMRLLSHLQCYSAQREAAKAAMPNSSWPPMAYGGYNSQYGSSTIPSMGGVLNTQHTHQQDHVSMTSQAQSVVQSTPSFTDTRLNQSDSSLHSHMRLQSSGSVGSHVSSMNSSSQVSQISPPLLSSFPQLHSQFSVPLTANSMSQNMAPIYNPSTTTAGNHNGVKPYRPWGAEFAY</sequence>
<evidence type="ECO:0000259" key="12">
    <source>
        <dbReference type="PROSITE" id="PS51054"/>
    </source>
</evidence>
<dbReference type="GO" id="GO:0032502">
    <property type="term" value="P:developmental process"/>
    <property type="evidence" value="ECO:0007669"/>
    <property type="project" value="UniProtKB-ARBA"/>
</dbReference>
<name>V4BA37_LOTGI</name>
<evidence type="ECO:0000259" key="11">
    <source>
        <dbReference type="PROSITE" id="PS50888"/>
    </source>
</evidence>
<dbReference type="InterPro" id="IPR050370">
    <property type="entry name" value="HES_HEY"/>
</dbReference>
<organism evidence="13 14">
    <name type="scientific">Lottia gigantea</name>
    <name type="common">Giant owl limpet</name>
    <dbReference type="NCBI Taxonomy" id="225164"/>
    <lineage>
        <taxon>Eukaryota</taxon>
        <taxon>Metazoa</taxon>
        <taxon>Spiralia</taxon>
        <taxon>Lophotrochozoa</taxon>
        <taxon>Mollusca</taxon>
        <taxon>Gastropoda</taxon>
        <taxon>Patellogastropoda</taxon>
        <taxon>Lottioidea</taxon>
        <taxon>Lottiidae</taxon>
        <taxon>Lottia</taxon>
    </lineage>
</organism>